<organism evidence="2 3">
    <name type="scientific">Ascaris lumbricoides</name>
    <name type="common">Giant roundworm</name>
    <dbReference type="NCBI Taxonomy" id="6252"/>
    <lineage>
        <taxon>Eukaryota</taxon>
        <taxon>Metazoa</taxon>
        <taxon>Ecdysozoa</taxon>
        <taxon>Nematoda</taxon>
        <taxon>Chromadorea</taxon>
        <taxon>Rhabditida</taxon>
        <taxon>Spirurina</taxon>
        <taxon>Ascaridomorpha</taxon>
        <taxon>Ascaridoidea</taxon>
        <taxon>Ascarididae</taxon>
        <taxon>Ascaris</taxon>
    </lineage>
</organism>
<evidence type="ECO:0000256" key="1">
    <source>
        <dbReference type="SAM" id="Phobius"/>
    </source>
</evidence>
<keyword evidence="2" id="KW-1185">Reference proteome</keyword>
<dbReference type="AlphaFoldDB" id="A0A0M3HH11"/>
<keyword evidence="1" id="KW-0472">Membrane</keyword>
<keyword evidence="1" id="KW-1133">Transmembrane helix</keyword>
<reference evidence="3" key="1">
    <citation type="submission" date="2017-02" db="UniProtKB">
        <authorList>
            <consortium name="WormBaseParasite"/>
        </authorList>
    </citation>
    <scope>IDENTIFICATION</scope>
</reference>
<sequence>MRAWLHLRHMRGVDRICDFRSNFRHEVNFQMHPEARSKSKADNLLRFQCNKGKNWGPKAKAKGSVNSVKAGFQMQQPGEKDSKKSSVYEREDAYLGCWYDSARLLYACFLLCCWFFGGFFSCYGRQSVPATHVIHDHSLGQRDFME</sequence>
<proteinExistence type="predicted"/>
<keyword evidence="1" id="KW-0812">Transmembrane</keyword>
<accession>A0A0M3HH11</accession>
<protein>
    <submittedName>
        <fullName evidence="3">Glutamine amidotransferase type-1 domain-containing protein</fullName>
    </submittedName>
</protein>
<feature type="transmembrane region" description="Helical" evidence="1">
    <location>
        <begin position="104"/>
        <end position="123"/>
    </location>
</feature>
<evidence type="ECO:0000313" key="3">
    <source>
        <dbReference type="WBParaSite" id="ALUE_0000080601-mRNA-1"/>
    </source>
</evidence>
<dbReference type="Proteomes" id="UP000036681">
    <property type="component" value="Unplaced"/>
</dbReference>
<dbReference type="WBParaSite" id="ALUE_0000080601-mRNA-1">
    <property type="protein sequence ID" value="ALUE_0000080601-mRNA-1"/>
    <property type="gene ID" value="ALUE_0000080601"/>
</dbReference>
<evidence type="ECO:0000313" key="2">
    <source>
        <dbReference type="Proteomes" id="UP000036681"/>
    </source>
</evidence>
<name>A0A0M3HH11_ASCLU</name>